<dbReference type="AlphaFoldDB" id="A0A4Z2FC65"/>
<organism evidence="1 2">
    <name type="scientific">Liparis tanakae</name>
    <name type="common">Tanaka's snailfish</name>
    <dbReference type="NCBI Taxonomy" id="230148"/>
    <lineage>
        <taxon>Eukaryota</taxon>
        <taxon>Metazoa</taxon>
        <taxon>Chordata</taxon>
        <taxon>Craniata</taxon>
        <taxon>Vertebrata</taxon>
        <taxon>Euteleostomi</taxon>
        <taxon>Actinopterygii</taxon>
        <taxon>Neopterygii</taxon>
        <taxon>Teleostei</taxon>
        <taxon>Neoteleostei</taxon>
        <taxon>Acanthomorphata</taxon>
        <taxon>Eupercaria</taxon>
        <taxon>Perciformes</taxon>
        <taxon>Cottioidei</taxon>
        <taxon>Cottales</taxon>
        <taxon>Liparidae</taxon>
        <taxon>Liparis</taxon>
    </lineage>
</organism>
<keyword evidence="2" id="KW-1185">Reference proteome</keyword>
<dbReference type="EMBL" id="SRLO01001333">
    <property type="protein sequence ID" value="TNN38836.1"/>
    <property type="molecule type" value="Genomic_DNA"/>
</dbReference>
<evidence type="ECO:0000313" key="1">
    <source>
        <dbReference type="EMBL" id="TNN38836.1"/>
    </source>
</evidence>
<evidence type="ECO:0000313" key="2">
    <source>
        <dbReference type="Proteomes" id="UP000314294"/>
    </source>
</evidence>
<reference evidence="1 2" key="1">
    <citation type="submission" date="2019-03" db="EMBL/GenBank/DDBJ databases">
        <title>First draft genome of Liparis tanakae, snailfish: a comprehensive survey of snailfish specific genes.</title>
        <authorList>
            <person name="Kim W."/>
            <person name="Song I."/>
            <person name="Jeong J.-H."/>
            <person name="Kim D."/>
            <person name="Kim S."/>
            <person name="Ryu S."/>
            <person name="Song J.Y."/>
            <person name="Lee S.K."/>
        </authorList>
    </citation>
    <scope>NUCLEOTIDE SEQUENCE [LARGE SCALE GENOMIC DNA]</scope>
    <source>
        <tissue evidence="1">Muscle</tissue>
    </source>
</reference>
<protein>
    <submittedName>
        <fullName evidence="1">Uncharacterized protein</fullName>
    </submittedName>
</protein>
<gene>
    <name evidence="1" type="ORF">EYF80_050998</name>
</gene>
<accession>A0A4Z2FC65</accession>
<sequence>MRAGPDDNNNNNNTVVGSGSPSGALVLEVGLLHAPAEGQQVAVALDPLRQLRAGQPGGQDGEEVAEHQRVQLPVSSMLLTSSMYAFISALWTSSKPSLRELP</sequence>
<proteinExistence type="predicted"/>
<dbReference type="OrthoDB" id="10591110at2759"/>
<comment type="caution">
    <text evidence="1">The sequence shown here is derived from an EMBL/GenBank/DDBJ whole genome shotgun (WGS) entry which is preliminary data.</text>
</comment>
<dbReference type="Proteomes" id="UP000314294">
    <property type="component" value="Unassembled WGS sequence"/>
</dbReference>
<name>A0A4Z2FC65_9TELE</name>